<feature type="compositionally biased region" description="Polar residues" evidence="1">
    <location>
        <begin position="241"/>
        <end position="253"/>
    </location>
</feature>
<evidence type="ECO:0000313" key="3">
    <source>
        <dbReference type="EMBL" id="RKP39944.1"/>
    </source>
</evidence>
<sequence>MLSHELLQTALNLGYELAVELKKISDNILERKVNRLHQPDAPELEEIDVLKADIDDLTLCTDVLKSRAAIRELTTKLAKVQFICFYSDSKDSSRIPSSKHALESDGHQLTEALKKQFTQISARIPPHEQLLGFKTLLKSTAVRSFLGSSASTASSGLPPLSSDKLSQNPNHQSDDLSDSPATSPRLEDDLAPSIYHSVYEDYPAKTDISAGPSRYETNAMLNRAQARLASLRASPEDRSQAPGSISTPLLPSETASATADELLWAQNDLDRNYLGSAACTDRTGRRSPTPRRVSSSSLRLAHGPSSRPSRRGMSGSTSLLPPLDNRQAFTPDPMVSPSRTDPSLDPTDDGSDFFDEDNDHDGSPSLTPLTEYEVSTDPGADQQIFATQVTVTNPVRIGFGLNSYIVYKCRAIKTDGSEAVVHRRYTDFENLRKVLTKYFRAFRKGIPKLPEKKVIGNFEREFLEHRQHGLQYFLSYVVLHPIIGTSPIIRKWFNLPNRVAS</sequence>
<dbReference type="PANTHER" id="PTHR10555">
    <property type="entry name" value="SORTING NEXIN"/>
    <property type="match status" value="1"/>
</dbReference>
<feature type="domain" description="PX" evidence="2">
    <location>
        <begin position="385"/>
        <end position="500"/>
    </location>
</feature>
<keyword evidence="4" id="KW-1185">Reference proteome</keyword>
<feature type="compositionally biased region" description="Low complexity" evidence="1">
    <location>
        <begin position="150"/>
        <end position="162"/>
    </location>
</feature>
<dbReference type="PROSITE" id="PS50195">
    <property type="entry name" value="PX"/>
    <property type="match status" value="1"/>
</dbReference>
<dbReference type="AlphaFoldDB" id="A0A4Q0A1L9"/>
<dbReference type="GO" id="GO:0005768">
    <property type="term" value="C:endosome"/>
    <property type="evidence" value="ECO:0007669"/>
    <property type="project" value="TreeGrafter"/>
</dbReference>
<reference evidence="4" key="1">
    <citation type="journal article" date="2018" name="Nat. Microbiol.">
        <title>Leveraging single-cell genomics to expand the fungal tree of life.</title>
        <authorList>
            <person name="Ahrendt S.R."/>
            <person name="Quandt C.A."/>
            <person name="Ciobanu D."/>
            <person name="Clum A."/>
            <person name="Salamov A."/>
            <person name="Andreopoulos B."/>
            <person name="Cheng J.F."/>
            <person name="Woyke T."/>
            <person name="Pelin A."/>
            <person name="Henrissat B."/>
            <person name="Reynolds N.K."/>
            <person name="Benny G.L."/>
            <person name="Smith M.E."/>
            <person name="James T.Y."/>
            <person name="Grigoriev I.V."/>
        </authorList>
    </citation>
    <scope>NUCLEOTIDE SEQUENCE [LARGE SCALE GENOMIC DNA]</scope>
    <source>
        <strain evidence="4">RSA 468</strain>
    </source>
</reference>
<dbReference type="Proteomes" id="UP000268162">
    <property type="component" value="Unassembled WGS sequence"/>
</dbReference>
<gene>
    <name evidence="3" type="ORF">BJ085DRAFT_34964</name>
</gene>
<proteinExistence type="predicted"/>
<dbReference type="PANTHER" id="PTHR10555:SF170">
    <property type="entry name" value="FI18122P1"/>
    <property type="match status" value="1"/>
</dbReference>
<evidence type="ECO:0000259" key="2">
    <source>
        <dbReference type="PROSITE" id="PS50195"/>
    </source>
</evidence>
<dbReference type="InterPro" id="IPR001683">
    <property type="entry name" value="PX_dom"/>
</dbReference>
<dbReference type="Pfam" id="PF00787">
    <property type="entry name" value="PX"/>
    <property type="match status" value="1"/>
</dbReference>
<feature type="region of interest" description="Disordered" evidence="1">
    <location>
        <begin position="231"/>
        <end position="253"/>
    </location>
</feature>
<name>A0A4Q0A1L9_9FUNG</name>
<dbReference type="Gene3D" id="3.30.1520.10">
    <property type="entry name" value="Phox-like domain"/>
    <property type="match status" value="1"/>
</dbReference>
<dbReference type="SMART" id="SM00312">
    <property type="entry name" value="PX"/>
    <property type="match status" value="1"/>
</dbReference>
<dbReference type="CDD" id="cd06093">
    <property type="entry name" value="PX_domain"/>
    <property type="match status" value="1"/>
</dbReference>
<protein>
    <recommendedName>
        <fullName evidence="2">PX domain-containing protein</fullName>
    </recommendedName>
</protein>
<evidence type="ECO:0000256" key="1">
    <source>
        <dbReference type="SAM" id="MobiDB-lite"/>
    </source>
</evidence>
<feature type="region of interest" description="Disordered" evidence="1">
    <location>
        <begin position="150"/>
        <end position="188"/>
    </location>
</feature>
<evidence type="ECO:0000313" key="4">
    <source>
        <dbReference type="Proteomes" id="UP000268162"/>
    </source>
</evidence>
<dbReference type="STRING" id="215637.A0A4Q0A1L9"/>
<feature type="compositionally biased region" description="Acidic residues" evidence="1">
    <location>
        <begin position="346"/>
        <end position="359"/>
    </location>
</feature>
<feature type="compositionally biased region" description="Low complexity" evidence="1">
    <location>
        <begin position="286"/>
        <end position="318"/>
    </location>
</feature>
<dbReference type="InterPro" id="IPR036871">
    <property type="entry name" value="PX_dom_sf"/>
</dbReference>
<dbReference type="EMBL" id="ML002234">
    <property type="protein sequence ID" value="RKP39944.1"/>
    <property type="molecule type" value="Genomic_DNA"/>
</dbReference>
<dbReference type="GO" id="GO:0035091">
    <property type="term" value="F:phosphatidylinositol binding"/>
    <property type="evidence" value="ECO:0007669"/>
    <property type="project" value="InterPro"/>
</dbReference>
<organism evidence="3 4">
    <name type="scientific">Dimargaris cristalligena</name>
    <dbReference type="NCBI Taxonomy" id="215637"/>
    <lineage>
        <taxon>Eukaryota</taxon>
        <taxon>Fungi</taxon>
        <taxon>Fungi incertae sedis</taxon>
        <taxon>Zoopagomycota</taxon>
        <taxon>Kickxellomycotina</taxon>
        <taxon>Dimargaritomycetes</taxon>
        <taxon>Dimargaritales</taxon>
        <taxon>Dimargaritaceae</taxon>
        <taxon>Dimargaris</taxon>
    </lineage>
</organism>
<dbReference type="SUPFAM" id="SSF64268">
    <property type="entry name" value="PX domain"/>
    <property type="match status" value="1"/>
</dbReference>
<accession>A0A4Q0A1L9</accession>
<feature type="region of interest" description="Disordered" evidence="1">
    <location>
        <begin position="279"/>
        <end position="368"/>
    </location>
</feature>